<name>A0A6A7B4I0_9PLEO</name>
<protein>
    <recommendedName>
        <fullName evidence="1">F-box domain-containing protein</fullName>
    </recommendedName>
</protein>
<gene>
    <name evidence="2" type="ORF">T440DRAFT_468871</name>
</gene>
<dbReference type="InterPro" id="IPR032675">
    <property type="entry name" value="LRR_dom_sf"/>
</dbReference>
<feature type="domain" description="F-box" evidence="1">
    <location>
        <begin position="2"/>
        <end position="51"/>
    </location>
</feature>
<dbReference type="EMBL" id="MU006308">
    <property type="protein sequence ID" value="KAF2850202.1"/>
    <property type="molecule type" value="Genomic_DNA"/>
</dbReference>
<dbReference type="PROSITE" id="PS50181">
    <property type="entry name" value="FBOX"/>
    <property type="match status" value="1"/>
</dbReference>
<dbReference type="SUPFAM" id="SSF52047">
    <property type="entry name" value="RNI-like"/>
    <property type="match status" value="1"/>
</dbReference>
<proteinExistence type="predicted"/>
<accession>A0A6A7B4I0</accession>
<sequence>MSSPIANLPVELFDLLAAHLDLLSFSNLRLCSRRLHLLSLTPFANQYFSRLTTSLGSASLDRLVQVAQHHHFSKAVAGLHVRFLYHADYCHLETIARLGIYPPPKRFAVPSMPGITSRNIPTESTLYKDVSGHMYPKCIVDRLARALHSFRNIQTVKFYTRLNHNGDDQVPCDRDNIFRIRCFQAVIAAITQSKIELRQLSVSKGSRTRPLHRSLRLPYTALHLPRETLQALQPRLSKLTSLTLSIDALHRTPCRPLGWEQTLSNVIALAPSLTELVLSLGHHDSITQHSLGMMHSLALFGQALSLKYLVLSDCNVHEEDLTMLLTAQAASLRQLELSDVRICSGSWNSVITGCKTLETLERLQMAMLKGPNGQYLTLSHRRASFLKVTLGAHKENKTMSEQINDLLTFGTLHWDP</sequence>
<evidence type="ECO:0000259" key="1">
    <source>
        <dbReference type="PROSITE" id="PS50181"/>
    </source>
</evidence>
<keyword evidence="3" id="KW-1185">Reference proteome</keyword>
<dbReference type="Proteomes" id="UP000799423">
    <property type="component" value="Unassembled WGS sequence"/>
</dbReference>
<reference evidence="2" key="1">
    <citation type="submission" date="2020-01" db="EMBL/GenBank/DDBJ databases">
        <authorList>
            <consortium name="DOE Joint Genome Institute"/>
            <person name="Haridas S."/>
            <person name="Albert R."/>
            <person name="Binder M."/>
            <person name="Bloem J."/>
            <person name="Labutti K."/>
            <person name="Salamov A."/>
            <person name="Andreopoulos B."/>
            <person name="Baker S.E."/>
            <person name="Barry K."/>
            <person name="Bills G."/>
            <person name="Bluhm B.H."/>
            <person name="Cannon C."/>
            <person name="Castanera R."/>
            <person name="Culley D.E."/>
            <person name="Daum C."/>
            <person name="Ezra D."/>
            <person name="Gonzalez J.B."/>
            <person name="Henrissat B."/>
            <person name="Kuo A."/>
            <person name="Liang C."/>
            <person name="Lipzen A."/>
            <person name="Lutzoni F."/>
            <person name="Magnuson J."/>
            <person name="Mondo S."/>
            <person name="Nolan M."/>
            <person name="Ohm R."/>
            <person name="Pangilinan J."/>
            <person name="Park H.-J."/>
            <person name="Ramirez L."/>
            <person name="Alfaro M."/>
            <person name="Sun H."/>
            <person name="Tritt A."/>
            <person name="Yoshinaga Y."/>
            <person name="Zwiers L.-H."/>
            <person name="Turgeon B.G."/>
            <person name="Goodwin S.B."/>
            <person name="Spatafora J.W."/>
            <person name="Crous P.W."/>
            <person name="Grigoriev I.V."/>
        </authorList>
    </citation>
    <scope>NUCLEOTIDE SEQUENCE</scope>
    <source>
        <strain evidence="2">IPT5</strain>
    </source>
</reference>
<dbReference type="InterPro" id="IPR001810">
    <property type="entry name" value="F-box_dom"/>
</dbReference>
<organism evidence="2 3">
    <name type="scientific">Plenodomus tracheiphilus IPT5</name>
    <dbReference type="NCBI Taxonomy" id="1408161"/>
    <lineage>
        <taxon>Eukaryota</taxon>
        <taxon>Fungi</taxon>
        <taxon>Dikarya</taxon>
        <taxon>Ascomycota</taxon>
        <taxon>Pezizomycotina</taxon>
        <taxon>Dothideomycetes</taxon>
        <taxon>Pleosporomycetidae</taxon>
        <taxon>Pleosporales</taxon>
        <taxon>Pleosporineae</taxon>
        <taxon>Leptosphaeriaceae</taxon>
        <taxon>Plenodomus</taxon>
    </lineage>
</organism>
<dbReference type="OrthoDB" id="5279008at2759"/>
<evidence type="ECO:0000313" key="2">
    <source>
        <dbReference type="EMBL" id="KAF2850202.1"/>
    </source>
</evidence>
<evidence type="ECO:0000313" key="3">
    <source>
        <dbReference type="Proteomes" id="UP000799423"/>
    </source>
</evidence>
<dbReference type="AlphaFoldDB" id="A0A6A7B4I0"/>
<dbReference type="Gene3D" id="3.80.10.10">
    <property type="entry name" value="Ribonuclease Inhibitor"/>
    <property type="match status" value="1"/>
</dbReference>